<comment type="catalytic activity">
    <reaction evidence="1 5 6">
        <text>[protein]-peptidylproline (omega=180) = [protein]-peptidylproline (omega=0)</text>
        <dbReference type="Rhea" id="RHEA:16237"/>
        <dbReference type="Rhea" id="RHEA-COMP:10747"/>
        <dbReference type="Rhea" id="RHEA-COMP:10748"/>
        <dbReference type="ChEBI" id="CHEBI:83833"/>
        <dbReference type="ChEBI" id="CHEBI:83834"/>
        <dbReference type="EC" id="5.2.1.8"/>
    </reaction>
</comment>
<evidence type="ECO:0000256" key="3">
    <source>
        <dbReference type="ARBA" id="ARBA00023110"/>
    </source>
</evidence>
<dbReference type="InterPro" id="IPR046357">
    <property type="entry name" value="PPIase_dom_sf"/>
</dbReference>
<evidence type="ECO:0000256" key="5">
    <source>
        <dbReference type="PROSITE-ProRule" id="PRU00277"/>
    </source>
</evidence>
<dbReference type="Pfam" id="PF00254">
    <property type="entry name" value="FKBP_C"/>
    <property type="match status" value="1"/>
</dbReference>
<dbReference type="EC" id="5.2.1.8" evidence="6"/>
<evidence type="ECO:0000259" key="7">
    <source>
        <dbReference type="PROSITE" id="PS50059"/>
    </source>
</evidence>
<evidence type="ECO:0000256" key="4">
    <source>
        <dbReference type="ARBA" id="ARBA00023235"/>
    </source>
</evidence>
<feature type="domain" description="PPIase FKBP-type" evidence="7">
    <location>
        <begin position="113"/>
        <end position="210"/>
    </location>
</feature>
<dbReference type="EMBL" id="UGTJ01000001">
    <property type="protein sequence ID" value="SUB79775.1"/>
    <property type="molecule type" value="Genomic_DNA"/>
</dbReference>
<comment type="caution">
    <text evidence="8">The sequence shown here is derived from an EMBL/GenBank/DDBJ whole genome shotgun (WGS) entry which is preliminary data.</text>
</comment>
<dbReference type="RefSeq" id="WP_048798803.1">
    <property type="nucleotide sequence ID" value="NZ_CAUUQQ010000091.1"/>
</dbReference>
<sequence length="222" mass="24874">MHISNKDAYRVKGWLKAIPFFLSAFLLLTSCSEDDGTTDEYADWQSRNETFFAERYATAKANSDGTWRTYLNWTLDGQQPYPSGKGSITYQSTDYIAVQVLKSGTGTESPLITDSVRVHYRGRLIPTTSHSEGYVFDQSYKGTLDTKTALPKGFYANQVIDGWTTALLKMHIGDTWRIYVPAALGYGSVPKTGIPAYSTLVFDITLNSFYRKTTSSSKKTKK</sequence>
<dbReference type="Gene3D" id="3.10.50.40">
    <property type="match status" value="1"/>
</dbReference>
<dbReference type="AlphaFoldDB" id="A0AAQ1UIB0"/>
<gene>
    <name evidence="8" type="primary">mip_1</name>
    <name evidence="8" type="ORF">NCTC13063_01045</name>
</gene>
<dbReference type="GO" id="GO:0003755">
    <property type="term" value="F:peptidyl-prolyl cis-trans isomerase activity"/>
    <property type="evidence" value="ECO:0007669"/>
    <property type="project" value="UniProtKB-UniRule"/>
</dbReference>
<comment type="similarity">
    <text evidence="2 6">Belongs to the FKBP-type PPIase family.</text>
</comment>
<evidence type="ECO:0000256" key="2">
    <source>
        <dbReference type="ARBA" id="ARBA00006577"/>
    </source>
</evidence>
<evidence type="ECO:0000313" key="9">
    <source>
        <dbReference type="Proteomes" id="UP000255283"/>
    </source>
</evidence>
<organism evidence="8 9">
    <name type="scientific">Segatella buccae</name>
    <dbReference type="NCBI Taxonomy" id="28126"/>
    <lineage>
        <taxon>Bacteria</taxon>
        <taxon>Pseudomonadati</taxon>
        <taxon>Bacteroidota</taxon>
        <taxon>Bacteroidia</taxon>
        <taxon>Bacteroidales</taxon>
        <taxon>Prevotellaceae</taxon>
        <taxon>Segatella</taxon>
    </lineage>
</organism>
<keyword evidence="4 5" id="KW-0413">Isomerase</keyword>
<dbReference type="PROSITE" id="PS50059">
    <property type="entry name" value="FKBP_PPIASE"/>
    <property type="match status" value="1"/>
</dbReference>
<reference evidence="8 9" key="1">
    <citation type="submission" date="2018-06" db="EMBL/GenBank/DDBJ databases">
        <authorList>
            <consortium name="Pathogen Informatics"/>
            <person name="Doyle S."/>
        </authorList>
    </citation>
    <scope>NUCLEOTIDE SEQUENCE [LARGE SCALE GENOMIC DNA]</scope>
    <source>
        <strain evidence="8 9">NCTC13063</strain>
    </source>
</reference>
<dbReference type="SUPFAM" id="SSF54534">
    <property type="entry name" value="FKBP-like"/>
    <property type="match status" value="1"/>
</dbReference>
<evidence type="ECO:0000256" key="1">
    <source>
        <dbReference type="ARBA" id="ARBA00000971"/>
    </source>
</evidence>
<dbReference type="PROSITE" id="PS51257">
    <property type="entry name" value="PROKAR_LIPOPROTEIN"/>
    <property type="match status" value="1"/>
</dbReference>
<dbReference type="PANTHER" id="PTHR43811">
    <property type="entry name" value="FKBP-TYPE PEPTIDYL-PROLYL CIS-TRANS ISOMERASE FKPA"/>
    <property type="match status" value="1"/>
</dbReference>
<dbReference type="PANTHER" id="PTHR43811:SF19">
    <property type="entry name" value="39 KDA FK506-BINDING NUCLEAR PROTEIN"/>
    <property type="match status" value="1"/>
</dbReference>
<dbReference type="Proteomes" id="UP000255283">
    <property type="component" value="Unassembled WGS sequence"/>
</dbReference>
<dbReference type="InterPro" id="IPR001179">
    <property type="entry name" value="PPIase_FKBP_dom"/>
</dbReference>
<evidence type="ECO:0000256" key="6">
    <source>
        <dbReference type="RuleBase" id="RU003915"/>
    </source>
</evidence>
<accession>A0AAQ1UIB0</accession>
<proteinExistence type="inferred from homology"/>
<keyword evidence="3 5" id="KW-0697">Rotamase</keyword>
<evidence type="ECO:0000313" key="8">
    <source>
        <dbReference type="EMBL" id="SUB79775.1"/>
    </source>
</evidence>
<protein>
    <recommendedName>
        <fullName evidence="6">Peptidyl-prolyl cis-trans isomerase</fullName>
        <ecNumber evidence="6">5.2.1.8</ecNumber>
    </recommendedName>
</protein>
<name>A0AAQ1UIB0_9BACT</name>